<dbReference type="SUPFAM" id="SSF56112">
    <property type="entry name" value="Protein kinase-like (PK-like)"/>
    <property type="match status" value="1"/>
</dbReference>
<feature type="domain" description="Protein kinase" evidence="6">
    <location>
        <begin position="135"/>
        <end position="294"/>
    </location>
</feature>
<sequence>MSFAFRIMNAIIGFRSLGNQISPTFLFLLMSLPGLLTMQFAFECPLIDPLSQSGPGRSVPLLPDPGDALFKGSSRHWERCAIKAVKDSFGMMYTKVNPHQSPKDMSESLASLRFPRPTHIHLKDWDWVHGKFTLKKPTNALGSGRYGSVVSGSWKTPSVHPKFAVKLISKKSKYMTARDVEDEMITHIRAYAAAPSAVARPLDIVLEATGSWMLIMEKFKYSLLDLFFDGTELPGYNKEHKPFTPFPEEYTVRIILPFFYELAKLEAQGIQHRDLKMDNIMISLPKGALYRQKR</sequence>
<feature type="non-terminal residue" evidence="7">
    <location>
        <position position="294"/>
    </location>
</feature>
<keyword evidence="1 5" id="KW-0723">Serine/threonine-protein kinase</keyword>
<keyword evidence="1 5" id="KW-0808">Transferase</keyword>
<keyword evidence="1 5" id="KW-0418">Kinase</keyword>
<keyword evidence="2 4" id="KW-0547">Nucleotide-binding</keyword>
<dbReference type="InterPro" id="IPR017441">
    <property type="entry name" value="Protein_kinase_ATP_BS"/>
</dbReference>
<name>A0A4P9Y2Y2_9FUNG</name>
<dbReference type="GO" id="GO:0004674">
    <property type="term" value="F:protein serine/threonine kinase activity"/>
    <property type="evidence" value="ECO:0007669"/>
    <property type="project" value="UniProtKB-KW"/>
</dbReference>
<reference evidence="8" key="1">
    <citation type="journal article" date="2018" name="Nat. Microbiol.">
        <title>Leveraging single-cell genomics to expand the fungal tree of life.</title>
        <authorList>
            <person name="Ahrendt S.R."/>
            <person name="Quandt C.A."/>
            <person name="Ciobanu D."/>
            <person name="Clum A."/>
            <person name="Salamov A."/>
            <person name="Andreopoulos B."/>
            <person name="Cheng J.F."/>
            <person name="Woyke T."/>
            <person name="Pelin A."/>
            <person name="Henrissat B."/>
            <person name="Reynolds N.K."/>
            <person name="Benny G.L."/>
            <person name="Smith M.E."/>
            <person name="James T.Y."/>
            <person name="Grigoriev I.V."/>
        </authorList>
    </citation>
    <scope>NUCLEOTIDE SEQUENCE [LARGE SCALE GENOMIC DNA]</scope>
</reference>
<dbReference type="PROSITE" id="PS00108">
    <property type="entry name" value="PROTEIN_KINASE_ST"/>
    <property type="match status" value="1"/>
</dbReference>
<dbReference type="PROSITE" id="PS00107">
    <property type="entry name" value="PROTEIN_KINASE_ATP"/>
    <property type="match status" value="1"/>
</dbReference>
<dbReference type="PROSITE" id="PS50011">
    <property type="entry name" value="PROTEIN_KINASE_DOM"/>
    <property type="match status" value="1"/>
</dbReference>
<evidence type="ECO:0000256" key="5">
    <source>
        <dbReference type="RuleBase" id="RU000304"/>
    </source>
</evidence>
<dbReference type="InterPro" id="IPR000719">
    <property type="entry name" value="Prot_kinase_dom"/>
</dbReference>
<evidence type="ECO:0000256" key="4">
    <source>
        <dbReference type="PROSITE-ProRule" id="PRU10141"/>
    </source>
</evidence>
<dbReference type="InterPro" id="IPR011009">
    <property type="entry name" value="Kinase-like_dom_sf"/>
</dbReference>
<dbReference type="InterPro" id="IPR008271">
    <property type="entry name" value="Ser/Thr_kinase_AS"/>
</dbReference>
<dbReference type="InterPro" id="IPR001245">
    <property type="entry name" value="Ser-Thr/Tyr_kinase_cat_dom"/>
</dbReference>
<gene>
    <name evidence="7" type="ORF">BJ684DRAFT_16416</name>
</gene>
<comment type="similarity">
    <text evidence="5">Belongs to the protein kinase superfamily.</text>
</comment>
<dbReference type="EMBL" id="KZ988094">
    <property type="protein sequence ID" value="RKP13153.1"/>
    <property type="molecule type" value="Genomic_DNA"/>
</dbReference>
<evidence type="ECO:0000313" key="7">
    <source>
        <dbReference type="EMBL" id="RKP13153.1"/>
    </source>
</evidence>
<organism evidence="7 8">
    <name type="scientific">Piptocephalis cylindrospora</name>
    <dbReference type="NCBI Taxonomy" id="1907219"/>
    <lineage>
        <taxon>Eukaryota</taxon>
        <taxon>Fungi</taxon>
        <taxon>Fungi incertae sedis</taxon>
        <taxon>Zoopagomycota</taxon>
        <taxon>Zoopagomycotina</taxon>
        <taxon>Zoopagomycetes</taxon>
        <taxon>Zoopagales</taxon>
        <taxon>Piptocephalidaceae</taxon>
        <taxon>Piptocephalis</taxon>
    </lineage>
</organism>
<dbReference type="GO" id="GO:0005524">
    <property type="term" value="F:ATP binding"/>
    <property type="evidence" value="ECO:0007669"/>
    <property type="project" value="UniProtKB-UniRule"/>
</dbReference>
<dbReference type="Pfam" id="PF07714">
    <property type="entry name" value="PK_Tyr_Ser-Thr"/>
    <property type="match status" value="1"/>
</dbReference>
<dbReference type="Gene3D" id="3.30.200.20">
    <property type="entry name" value="Phosphorylase Kinase, domain 1"/>
    <property type="match status" value="1"/>
</dbReference>
<feature type="binding site" evidence="4">
    <location>
        <position position="166"/>
    </location>
    <ligand>
        <name>ATP</name>
        <dbReference type="ChEBI" id="CHEBI:30616"/>
    </ligand>
</feature>
<dbReference type="Gene3D" id="1.10.510.10">
    <property type="entry name" value="Transferase(Phosphotransferase) domain 1"/>
    <property type="match status" value="1"/>
</dbReference>
<evidence type="ECO:0000256" key="1">
    <source>
        <dbReference type="ARBA" id="ARBA00022527"/>
    </source>
</evidence>
<proteinExistence type="inferred from homology"/>
<accession>A0A4P9Y2Y2</accession>
<dbReference type="AlphaFoldDB" id="A0A4P9Y2Y2"/>
<evidence type="ECO:0000256" key="3">
    <source>
        <dbReference type="ARBA" id="ARBA00022840"/>
    </source>
</evidence>
<keyword evidence="8" id="KW-1185">Reference proteome</keyword>
<evidence type="ECO:0000259" key="6">
    <source>
        <dbReference type="PROSITE" id="PS50011"/>
    </source>
</evidence>
<protein>
    <recommendedName>
        <fullName evidence="6">Protein kinase domain-containing protein</fullName>
    </recommendedName>
</protein>
<dbReference type="Proteomes" id="UP000267251">
    <property type="component" value="Unassembled WGS sequence"/>
</dbReference>
<keyword evidence="3 4" id="KW-0067">ATP-binding</keyword>
<evidence type="ECO:0000313" key="8">
    <source>
        <dbReference type="Proteomes" id="UP000267251"/>
    </source>
</evidence>
<evidence type="ECO:0000256" key="2">
    <source>
        <dbReference type="ARBA" id="ARBA00022741"/>
    </source>
</evidence>